<evidence type="ECO:0000313" key="2">
    <source>
        <dbReference type="Proteomes" id="UP000664832"/>
    </source>
</evidence>
<dbReference type="InterPro" id="IPR009229">
    <property type="entry name" value="AgrD"/>
</dbReference>
<dbReference type="NCBIfam" id="TIGR04223">
    <property type="entry name" value="quorum_AgrD"/>
    <property type="match status" value="1"/>
</dbReference>
<evidence type="ECO:0000313" key="1">
    <source>
        <dbReference type="EMBL" id="MBO0481268.1"/>
    </source>
</evidence>
<proteinExistence type="predicted"/>
<dbReference type="RefSeq" id="WP_206898107.1">
    <property type="nucleotide sequence ID" value="NZ_JAFLWI010000003.1"/>
</dbReference>
<gene>
    <name evidence="1" type="ORF">JZO71_02885</name>
</gene>
<reference evidence="1 2" key="1">
    <citation type="submission" date="2021-03" db="EMBL/GenBank/DDBJ databases">
        <title>Enterococcal diversity collection.</title>
        <authorList>
            <person name="Gilmore M.S."/>
            <person name="Schwartzman J."/>
            <person name="Van Tyne D."/>
            <person name="Martin M."/>
            <person name="Earl A.M."/>
            <person name="Manson A.L."/>
            <person name="Straub T."/>
            <person name="Salamzade R."/>
            <person name="Saavedra J."/>
            <person name="Lebreton F."/>
            <person name="Prichula J."/>
            <person name="Schaufler K."/>
            <person name="Gaca A."/>
            <person name="Sgardioli B."/>
            <person name="Wagenaar J."/>
            <person name="Strong T."/>
        </authorList>
    </citation>
    <scope>NUCLEOTIDE SEQUENCE [LARGE SCALE GENOMIC DNA]</scope>
    <source>
        <strain evidence="1 2">MSG2901</strain>
    </source>
</reference>
<protein>
    <submittedName>
        <fullName evidence="1">Cyclic lactone autoinducer peptide</fullName>
    </submittedName>
</protein>
<dbReference type="Proteomes" id="UP000664832">
    <property type="component" value="Unassembled WGS sequence"/>
</dbReference>
<sequence length="49" mass="5705">MRGMFKDKGYRFKEICCSLFVALAIFVSESPTGCFFSFYEPKKPDILKK</sequence>
<keyword evidence="2" id="KW-1185">Reference proteome</keyword>
<dbReference type="EMBL" id="JAFLWI010000003">
    <property type="protein sequence ID" value="MBO0481268.1"/>
    <property type="molecule type" value="Genomic_DNA"/>
</dbReference>
<organism evidence="1 2">
    <name type="scientific">Candidatus Enterococcus courvalinii</name>
    <dbReference type="NCBI Taxonomy" id="2815329"/>
    <lineage>
        <taxon>Bacteria</taxon>
        <taxon>Bacillati</taxon>
        <taxon>Bacillota</taxon>
        <taxon>Bacilli</taxon>
        <taxon>Lactobacillales</taxon>
        <taxon>Enterococcaceae</taxon>
        <taxon>Enterococcus</taxon>
    </lineage>
</organism>
<name>A0ABS3HXS4_9ENTE</name>
<accession>A0ABS3HXS4</accession>
<comment type="caution">
    <text evidence="1">The sequence shown here is derived from an EMBL/GenBank/DDBJ whole genome shotgun (WGS) entry which is preliminary data.</text>
</comment>